<evidence type="ECO:0000256" key="3">
    <source>
        <dbReference type="ARBA" id="ARBA00022840"/>
    </source>
</evidence>
<gene>
    <name evidence="10" type="ORF">P0M35_11840</name>
</gene>
<evidence type="ECO:0000256" key="1">
    <source>
        <dbReference type="ARBA" id="ARBA00022553"/>
    </source>
</evidence>
<evidence type="ECO:0000313" key="10">
    <source>
        <dbReference type="EMBL" id="MDF1612845.1"/>
    </source>
</evidence>
<dbReference type="InterPro" id="IPR002078">
    <property type="entry name" value="Sigma_54_int"/>
</dbReference>
<evidence type="ECO:0000256" key="6">
    <source>
        <dbReference type="ARBA" id="ARBA00023163"/>
    </source>
</evidence>
<dbReference type="EMBL" id="JARGDL010000019">
    <property type="protein sequence ID" value="MDF1612845.1"/>
    <property type="molecule type" value="Genomic_DNA"/>
</dbReference>
<dbReference type="GO" id="GO:0043565">
    <property type="term" value="F:sequence-specific DNA binding"/>
    <property type="evidence" value="ECO:0007669"/>
    <property type="project" value="InterPro"/>
</dbReference>
<dbReference type="FunFam" id="3.40.50.300:FF:000006">
    <property type="entry name" value="DNA-binding transcriptional regulator NtrC"/>
    <property type="match status" value="1"/>
</dbReference>
<keyword evidence="6" id="KW-0804">Transcription</keyword>
<feature type="modified residue" description="4-aspartylphosphate" evidence="7">
    <location>
        <position position="53"/>
    </location>
</feature>
<dbReference type="SMART" id="SM00448">
    <property type="entry name" value="REC"/>
    <property type="match status" value="1"/>
</dbReference>
<keyword evidence="2" id="KW-0547">Nucleotide-binding</keyword>
<reference evidence="10" key="1">
    <citation type="submission" date="2023-03" db="EMBL/GenBank/DDBJ databases">
        <title>Stygiobacter electus gen. nov., sp. nov., facultatively anaerobic thermotolerant bacterium of the class Ignavibacteria from a well of Yessentuki mineral water deposit.</title>
        <authorList>
            <person name="Podosokorskaya O.A."/>
            <person name="Elcheninov A.G."/>
            <person name="Petrova N.F."/>
            <person name="Zavarzina D.G."/>
            <person name="Kublanov I.V."/>
            <person name="Merkel A.Y."/>
        </authorList>
    </citation>
    <scope>NUCLEOTIDE SEQUENCE</scope>
    <source>
        <strain evidence="10">09-Me</strain>
    </source>
</reference>
<dbReference type="InterPro" id="IPR011006">
    <property type="entry name" value="CheY-like_superfamily"/>
</dbReference>
<evidence type="ECO:0000256" key="4">
    <source>
        <dbReference type="ARBA" id="ARBA00023012"/>
    </source>
</evidence>
<dbReference type="SUPFAM" id="SSF52172">
    <property type="entry name" value="CheY-like"/>
    <property type="match status" value="1"/>
</dbReference>
<dbReference type="SMART" id="SM00382">
    <property type="entry name" value="AAA"/>
    <property type="match status" value="1"/>
</dbReference>
<dbReference type="InterPro" id="IPR002197">
    <property type="entry name" value="HTH_Fis"/>
</dbReference>
<dbReference type="PROSITE" id="PS50110">
    <property type="entry name" value="RESPONSE_REGULATORY"/>
    <property type="match status" value="1"/>
</dbReference>
<dbReference type="Proteomes" id="UP001221302">
    <property type="component" value="Unassembled WGS sequence"/>
</dbReference>
<keyword evidence="1 7" id="KW-0597">Phosphoprotein</keyword>
<dbReference type="CDD" id="cd00009">
    <property type="entry name" value="AAA"/>
    <property type="match status" value="1"/>
</dbReference>
<dbReference type="Pfam" id="PF00072">
    <property type="entry name" value="Response_reg"/>
    <property type="match status" value="1"/>
</dbReference>
<proteinExistence type="predicted"/>
<dbReference type="GO" id="GO:0006355">
    <property type="term" value="P:regulation of DNA-templated transcription"/>
    <property type="evidence" value="ECO:0007669"/>
    <property type="project" value="InterPro"/>
</dbReference>
<dbReference type="Gene3D" id="3.40.50.300">
    <property type="entry name" value="P-loop containing nucleotide triphosphate hydrolases"/>
    <property type="match status" value="1"/>
</dbReference>
<dbReference type="InterPro" id="IPR001789">
    <property type="entry name" value="Sig_transdc_resp-reg_receiver"/>
</dbReference>
<dbReference type="GO" id="GO:0005524">
    <property type="term" value="F:ATP binding"/>
    <property type="evidence" value="ECO:0007669"/>
    <property type="project" value="UniProtKB-KW"/>
</dbReference>
<dbReference type="Gene3D" id="1.10.10.60">
    <property type="entry name" value="Homeodomain-like"/>
    <property type="match status" value="1"/>
</dbReference>
<organism evidence="10 11">
    <name type="scientific">Stygiobacter electus</name>
    <dbReference type="NCBI Taxonomy" id="3032292"/>
    <lineage>
        <taxon>Bacteria</taxon>
        <taxon>Pseudomonadati</taxon>
        <taxon>Ignavibacteriota</taxon>
        <taxon>Ignavibacteria</taxon>
        <taxon>Ignavibacteriales</taxon>
        <taxon>Melioribacteraceae</taxon>
        <taxon>Stygiobacter</taxon>
    </lineage>
</organism>
<dbReference type="PROSITE" id="PS00675">
    <property type="entry name" value="SIGMA54_INTERACT_1"/>
    <property type="match status" value="1"/>
</dbReference>
<dbReference type="PROSITE" id="PS50045">
    <property type="entry name" value="SIGMA54_INTERACT_4"/>
    <property type="match status" value="1"/>
</dbReference>
<feature type="domain" description="Sigma-54 factor interaction" evidence="8">
    <location>
        <begin position="144"/>
        <end position="373"/>
    </location>
</feature>
<dbReference type="InterPro" id="IPR009057">
    <property type="entry name" value="Homeodomain-like_sf"/>
</dbReference>
<dbReference type="Pfam" id="PF02954">
    <property type="entry name" value="HTH_8"/>
    <property type="match status" value="1"/>
</dbReference>
<dbReference type="Gene3D" id="1.10.8.60">
    <property type="match status" value="1"/>
</dbReference>
<dbReference type="FunFam" id="3.40.50.2300:FF:000018">
    <property type="entry name" value="DNA-binding transcriptional regulator NtrC"/>
    <property type="match status" value="1"/>
</dbReference>
<dbReference type="InterPro" id="IPR027417">
    <property type="entry name" value="P-loop_NTPase"/>
</dbReference>
<keyword evidence="5" id="KW-0805">Transcription regulation</keyword>
<dbReference type="InterPro" id="IPR003593">
    <property type="entry name" value="AAA+_ATPase"/>
</dbReference>
<keyword evidence="11" id="KW-1185">Reference proteome</keyword>
<dbReference type="GO" id="GO:0000160">
    <property type="term" value="P:phosphorelay signal transduction system"/>
    <property type="evidence" value="ECO:0007669"/>
    <property type="project" value="UniProtKB-KW"/>
</dbReference>
<dbReference type="RefSeq" id="WP_321536616.1">
    <property type="nucleotide sequence ID" value="NZ_JARGDL010000019.1"/>
</dbReference>
<dbReference type="Pfam" id="PF00158">
    <property type="entry name" value="Sigma54_activat"/>
    <property type="match status" value="1"/>
</dbReference>
<dbReference type="Gene3D" id="3.40.50.2300">
    <property type="match status" value="1"/>
</dbReference>
<accession>A0AAE3P242</accession>
<evidence type="ECO:0000259" key="8">
    <source>
        <dbReference type="PROSITE" id="PS50045"/>
    </source>
</evidence>
<dbReference type="InterPro" id="IPR058031">
    <property type="entry name" value="AAA_lid_NorR"/>
</dbReference>
<evidence type="ECO:0000256" key="5">
    <source>
        <dbReference type="ARBA" id="ARBA00023015"/>
    </source>
</evidence>
<dbReference type="AlphaFoldDB" id="A0AAE3P242"/>
<evidence type="ECO:0000256" key="7">
    <source>
        <dbReference type="PROSITE-ProRule" id="PRU00169"/>
    </source>
</evidence>
<keyword evidence="3" id="KW-0067">ATP-binding</keyword>
<feature type="domain" description="Response regulatory" evidence="9">
    <location>
        <begin position="4"/>
        <end position="118"/>
    </location>
</feature>
<dbReference type="SUPFAM" id="SSF46689">
    <property type="entry name" value="Homeodomain-like"/>
    <property type="match status" value="1"/>
</dbReference>
<evidence type="ECO:0000259" key="9">
    <source>
        <dbReference type="PROSITE" id="PS50110"/>
    </source>
</evidence>
<dbReference type="PANTHER" id="PTHR32071:SF57">
    <property type="entry name" value="C4-DICARBOXYLATE TRANSPORT TRANSCRIPTIONAL REGULATORY PROTEIN DCTD"/>
    <property type="match status" value="1"/>
</dbReference>
<sequence>MNEKILVIDDDESIRQSLSNFLRRSGYNVLLAENGKTGLEILNKQTPDLIISDIKMPELSGIDVLRKSKEIDPFIKIILITAHDDVQITIEAMQYGAYDYFEKPLDIVKLRIAIQRALESKSLSERLVSFVEEETEEFQLEKKIIGKSPLMKVIYKIIGQVSNNRVTIFITGESGTGKELIAKTIHYSGITKIHPFVAVNCSAIPETLLESELFGHEKGAFTGADRLKKGKFELAGEGTIFLDEISEMSPSLQAKLLRVLQEKEFERVGGEFNIHMKARIIAATNKNIEQLVNEGKFREDLFYRLNVVSIKLPPLRERKEDIPLLVNYFLTKINKELHKNISKIPDDVLTMLINYDWIGNVRELENVLTQAVVLSSDDVLNKENILLRKPQTGEQKEKEVQFITLAENEKNHIKKVLNAVQWDKNKAHKILGISLPTLYSKIETYKLSPFEEKA</sequence>
<dbReference type="SUPFAM" id="SSF52540">
    <property type="entry name" value="P-loop containing nucleoside triphosphate hydrolases"/>
    <property type="match status" value="1"/>
</dbReference>
<dbReference type="PANTHER" id="PTHR32071">
    <property type="entry name" value="TRANSCRIPTIONAL REGULATORY PROTEIN"/>
    <property type="match status" value="1"/>
</dbReference>
<comment type="caution">
    <text evidence="10">The sequence shown here is derived from an EMBL/GenBank/DDBJ whole genome shotgun (WGS) entry which is preliminary data.</text>
</comment>
<dbReference type="InterPro" id="IPR025662">
    <property type="entry name" value="Sigma_54_int_dom_ATP-bd_1"/>
</dbReference>
<evidence type="ECO:0000256" key="2">
    <source>
        <dbReference type="ARBA" id="ARBA00022741"/>
    </source>
</evidence>
<protein>
    <submittedName>
        <fullName evidence="10">Sigma-54 dependent transcriptional regulator</fullName>
    </submittedName>
</protein>
<name>A0AAE3P242_9BACT</name>
<evidence type="ECO:0000313" key="11">
    <source>
        <dbReference type="Proteomes" id="UP001221302"/>
    </source>
</evidence>
<keyword evidence="4" id="KW-0902">Two-component regulatory system</keyword>
<dbReference type="Pfam" id="PF25601">
    <property type="entry name" value="AAA_lid_14"/>
    <property type="match status" value="1"/>
</dbReference>